<dbReference type="SMART" id="SM00448">
    <property type="entry name" value="REC"/>
    <property type="match status" value="1"/>
</dbReference>
<keyword evidence="3 10" id="KW-0597">Phosphoprotein</keyword>
<evidence type="ECO:0000256" key="6">
    <source>
        <dbReference type="ARBA" id="ARBA00023125"/>
    </source>
</evidence>
<dbReference type="AlphaFoldDB" id="A0AAW9KCD6"/>
<evidence type="ECO:0000256" key="8">
    <source>
        <dbReference type="ARBA" id="ARBA00023163"/>
    </source>
</evidence>
<sequence length="232" mass="26885">MFRVLIVEDDPMVLSINQRYLQKIPNFMVAGTADSYEHAIQLTSQYFYDLILVDIHLKSGNGLDLLKTWRKREYPAEIIMITAASQQEALRISKHYGVTDYILKPFQFKRFKQSIELFQQNQLLLSSNSVLTQKEIDSLHHSDPLSISEIEMENKLEKGLTQTTLDLIVSLIQQQKAGFTVSDITQATELSHVSVRKYLHYLESTQQIEMRLEYGTVGRPTSVYYLIENFDK</sequence>
<dbReference type="Pfam" id="PF00072">
    <property type="entry name" value="Response_reg"/>
    <property type="match status" value="1"/>
</dbReference>
<gene>
    <name evidence="12" type="ORF">RAK27_14035</name>
</gene>
<dbReference type="Gene3D" id="3.40.50.2300">
    <property type="match status" value="1"/>
</dbReference>
<comment type="subcellular location">
    <subcellularLocation>
        <location evidence="1 9">Cytoplasm</location>
    </subcellularLocation>
</comment>
<proteinExistence type="predicted"/>
<dbReference type="PROSITE" id="PS50110">
    <property type="entry name" value="RESPONSE_REGULATORY"/>
    <property type="match status" value="1"/>
</dbReference>
<dbReference type="PANTHER" id="PTHR45526">
    <property type="entry name" value="TRANSCRIPTIONAL REGULATORY PROTEIN DPIA"/>
    <property type="match status" value="1"/>
</dbReference>
<dbReference type="GO" id="GO:0005737">
    <property type="term" value="C:cytoplasm"/>
    <property type="evidence" value="ECO:0007669"/>
    <property type="project" value="UniProtKB-SubCell"/>
</dbReference>
<keyword evidence="5 9" id="KW-0805">Transcription regulation</keyword>
<dbReference type="SUPFAM" id="SSF52172">
    <property type="entry name" value="CheY-like"/>
    <property type="match status" value="1"/>
</dbReference>
<dbReference type="GO" id="GO:0003700">
    <property type="term" value="F:DNA-binding transcription factor activity"/>
    <property type="evidence" value="ECO:0007669"/>
    <property type="project" value="InterPro"/>
</dbReference>
<dbReference type="GO" id="GO:0003677">
    <property type="term" value="F:DNA binding"/>
    <property type="evidence" value="ECO:0007669"/>
    <property type="project" value="UniProtKB-KW"/>
</dbReference>
<dbReference type="RefSeq" id="WP_010052382.1">
    <property type="nucleotide sequence ID" value="NZ_BJOJ01000060.1"/>
</dbReference>
<dbReference type="InterPro" id="IPR001789">
    <property type="entry name" value="Sig_transdc_resp-reg_receiver"/>
</dbReference>
<dbReference type="InterPro" id="IPR051271">
    <property type="entry name" value="2C-system_Tx_regulators"/>
</dbReference>
<evidence type="ECO:0000256" key="4">
    <source>
        <dbReference type="ARBA" id="ARBA00023012"/>
    </source>
</evidence>
<keyword evidence="2 9" id="KW-0963">Cytoplasm</keyword>
<evidence type="ECO:0000256" key="10">
    <source>
        <dbReference type="PROSITE-ProRule" id="PRU00169"/>
    </source>
</evidence>
<dbReference type="PANTHER" id="PTHR45526:SF1">
    <property type="entry name" value="TRANSCRIPTIONAL REGULATORY PROTEIN DCUR-RELATED"/>
    <property type="match status" value="1"/>
</dbReference>
<keyword evidence="4 9" id="KW-0902">Two-component regulatory system</keyword>
<evidence type="ECO:0000313" key="12">
    <source>
        <dbReference type="EMBL" id="MDZ5759778.1"/>
    </source>
</evidence>
<feature type="domain" description="Response regulatory" evidence="11">
    <location>
        <begin position="3"/>
        <end position="119"/>
    </location>
</feature>
<feature type="modified residue" description="4-aspartylphosphate" evidence="10">
    <location>
        <position position="54"/>
    </location>
</feature>
<dbReference type="GO" id="GO:0000156">
    <property type="term" value="F:phosphorelay response regulator activity"/>
    <property type="evidence" value="ECO:0007669"/>
    <property type="project" value="TreeGrafter"/>
</dbReference>
<reference evidence="12" key="1">
    <citation type="submission" date="2023-08" db="EMBL/GenBank/DDBJ databases">
        <title>Genomic characterization of piscicolin 126 produced by Carnobacterium maltaromaticum CM22 strain isolated from salmon (Salmo salar).</title>
        <authorList>
            <person name="Gonzalez-Gragera E."/>
            <person name="Garcia-Lopez J.D."/>
            <person name="Teso-Perez C."/>
            <person name="Gimenez-Hernandez I."/>
            <person name="Peralta-Sanchez J.M."/>
            <person name="Valdivia E."/>
            <person name="Montalban-Lopez M."/>
            <person name="Martin-Platero A.M."/>
            <person name="Banos A."/>
            <person name="Martinez-Bueno M."/>
        </authorList>
    </citation>
    <scope>NUCLEOTIDE SEQUENCE</scope>
    <source>
        <strain evidence="12">CM22</strain>
    </source>
</reference>
<dbReference type="Proteomes" id="UP001290462">
    <property type="component" value="Unassembled WGS sequence"/>
</dbReference>
<evidence type="ECO:0000256" key="5">
    <source>
        <dbReference type="ARBA" id="ARBA00023015"/>
    </source>
</evidence>
<evidence type="ECO:0000259" key="11">
    <source>
        <dbReference type="PROSITE" id="PS50110"/>
    </source>
</evidence>
<keyword evidence="6 9" id="KW-0238">DNA-binding</keyword>
<name>A0AAW9KCD6_CARML</name>
<dbReference type="InterPro" id="IPR024187">
    <property type="entry name" value="Sig_transdc_resp-reg_cit/mal"/>
</dbReference>
<evidence type="ECO:0000256" key="7">
    <source>
        <dbReference type="ARBA" id="ARBA00023159"/>
    </source>
</evidence>
<accession>A0AAW9KCD6</accession>
<keyword evidence="8 9" id="KW-0804">Transcription</keyword>
<protein>
    <recommendedName>
        <fullName evidence="9">Transcriptional regulatory protein</fullName>
    </recommendedName>
</protein>
<evidence type="ECO:0000256" key="9">
    <source>
        <dbReference type="PIRNR" id="PIRNR006171"/>
    </source>
</evidence>
<evidence type="ECO:0000313" key="13">
    <source>
        <dbReference type="Proteomes" id="UP001290462"/>
    </source>
</evidence>
<organism evidence="12 13">
    <name type="scientific">Carnobacterium maltaromaticum</name>
    <name type="common">Carnobacterium piscicola</name>
    <dbReference type="NCBI Taxonomy" id="2751"/>
    <lineage>
        <taxon>Bacteria</taxon>
        <taxon>Bacillati</taxon>
        <taxon>Bacillota</taxon>
        <taxon>Bacilli</taxon>
        <taxon>Lactobacillales</taxon>
        <taxon>Carnobacteriaceae</taxon>
        <taxon>Carnobacterium</taxon>
    </lineage>
</organism>
<evidence type="ECO:0000256" key="3">
    <source>
        <dbReference type="ARBA" id="ARBA00022553"/>
    </source>
</evidence>
<dbReference type="InterPro" id="IPR011006">
    <property type="entry name" value="CheY-like_superfamily"/>
</dbReference>
<evidence type="ECO:0000256" key="1">
    <source>
        <dbReference type="ARBA" id="ARBA00004496"/>
    </source>
</evidence>
<dbReference type="EMBL" id="JAVBVO010000004">
    <property type="protein sequence ID" value="MDZ5759778.1"/>
    <property type="molecule type" value="Genomic_DNA"/>
</dbReference>
<comment type="caution">
    <text evidence="12">The sequence shown here is derived from an EMBL/GenBank/DDBJ whole genome shotgun (WGS) entry which is preliminary data.</text>
</comment>
<keyword evidence="7 9" id="KW-0010">Activator</keyword>
<evidence type="ECO:0000256" key="2">
    <source>
        <dbReference type="ARBA" id="ARBA00022490"/>
    </source>
</evidence>
<dbReference type="PIRSF" id="PIRSF006171">
    <property type="entry name" value="RR_citrat_malat"/>
    <property type="match status" value="1"/>
</dbReference>